<dbReference type="EMBL" id="FPAZ01000008">
    <property type="protein sequence ID" value="SFT73298.1"/>
    <property type="molecule type" value="Genomic_DNA"/>
</dbReference>
<evidence type="ECO:0000313" key="1">
    <source>
        <dbReference type="EMBL" id="SFT73298.1"/>
    </source>
</evidence>
<keyword evidence="2" id="KW-1185">Reference proteome</keyword>
<comment type="caution">
    <text evidence="1">The sequence shown here is derived from an EMBL/GenBank/DDBJ whole genome shotgun (WGS) entry which is preliminary data.</text>
</comment>
<dbReference type="RefSeq" id="WP_155950861.1">
    <property type="nucleotide sequence ID" value="NZ_CP032091.1"/>
</dbReference>
<proteinExistence type="predicted"/>
<name>A0ABY1GHP4_9GAMM</name>
<evidence type="ECO:0000313" key="2">
    <source>
        <dbReference type="Proteomes" id="UP000183805"/>
    </source>
</evidence>
<dbReference type="GeneID" id="99507970"/>
<gene>
    <name evidence="1" type="ORF">SAMN04487854_108114</name>
</gene>
<sequence>MSKFKKVLIALVILVGLGAIAKQYNEQNHMEMAIEQCGDKDSIARVDSKGFECKKT</sequence>
<dbReference type="Proteomes" id="UP000183805">
    <property type="component" value="Unassembled WGS sequence"/>
</dbReference>
<reference evidence="1 2" key="1">
    <citation type="submission" date="2016-10" db="EMBL/GenBank/DDBJ databases">
        <authorList>
            <person name="Varghese N."/>
            <person name="Submissions S."/>
        </authorList>
    </citation>
    <scope>NUCLEOTIDE SEQUENCE [LARGE SCALE GENOMIC DNA]</scope>
    <source>
        <strain evidence="1 2">CGMCC 1.8499</strain>
    </source>
</reference>
<accession>A0ABY1GHP4</accession>
<organism evidence="1 2">
    <name type="scientific">Pseudoalteromonas lipolytica</name>
    <dbReference type="NCBI Taxonomy" id="570156"/>
    <lineage>
        <taxon>Bacteria</taxon>
        <taxon>Pseudomonadati</taxon>
        <taxon>Pseudomonadota</taxon>
        <taxon>Gammaproteobacteria</taxon>
        <taxon>Alteromonadales</taxon>
        <taxon>Pseudoalteromonadaceae</taxon>
        <taxon>Pseudoalteromonas</taxon>
    </lineage>
</organism>
<protein>
    <submittedName>
        <fullName evidence="1">Uncharacterized protein</fullName>
    </submittedName>
</protein>